<proteinExistence type="predicted"/>
<keyword evidence="4" id="KW-1185">Reference proteome</keyword>
<evidence type="ECO:0000256" key="1">
    <source>
        <dbReference type="SAM" id="MobiDB-lite"/>
    </source>
</evidence>
<evidence type="ECO:0000313" key="3">
    <source>
        <dbReference type="EMBL" id="ABP64304.1"/>
    </source>
</evidence>
<feature type="region of interest" description="Disordered" evidence="1">
    <location>
        <begin position="28"/>
        <end position="89"/>
    </location>
</feature>
<keyword evidence="3" id="KW-0614">Plasmid</keyword>
<dbReference type="HOGENOM" id="CLU_2451689_0_0_5"/>
<sequence length="89" mass="9076">MRKIGTLSTMAATCAGIVLVASPALAGTRAGDSKTTYQSAPAPKSQSDKQLKTDVGPANGFPDTPGLARARDRANENAAFNRNKSNGAA</sequence>
<name>A4XEE3_NOVAD</name>
<gene>
    <name evidence="3" type="ordered locus">Saro_3444</name>
</gene>
<dbReference type="Proteomes" id="UP000009134">
    <property type="component" value="Plasmid pNL2"/>
</dbReference>
<evidence type="ECO:0000256" key="2">
    <source>
        <dbReference type="SAM" id="SignalP"/>
    </source>
</evidence>
<accession>A4XEE3</accession>
<organism evidence="3 4">
    <name type="scientific">Novosphingobium aromaticivorans (strain ATCC 700278 / DSM 12444 / CCUG 56034 / CIP 105152 / NBRC 16084 / F199)</name>
    <dbReference type="NCBI Taxonomy" id="279238"/>
    <lineage>
        <taxon>Bacteria</taxon>
        <taxon>Pseudomonadati</taxon>
        <taxon>Pseudomonadota</taxon>
        <taxon>Alphaproteobacteria</taxon>
        <taxon>Sphingomonadales</taxon>
        <taxon>Sphingomonadaceae</taxon>
        <taxon>Novosphingobium</taxon>
    </lineage>
</organism>
<dbReference type="KEGG" id="nar:Saro_3444"/>
<feature type="chain" id="PRO_5002676602" evidence="2">
    <location>
        <begin position="27"/>
        <end position="89"/>
    </location>
</feature>
<dbReference type="AlphaFoldDB" id="A4XEE3"/>
<dbReference type="RefSeq" id="WP_011906691.1">
    <property type="nucleotide sequence ID" value="NC_009427.1"/>
</dbReference>
<dbReference type="EMBL" id="CP000677">
    <property type="protein sequence ID" value="ABP64304.1"/>
    <property type="molecule type" value="Genomic_DNA"/>
</dbReference>
<reference evidence="3 4" key="1">
    <citation type="submission" date="2007-04" db="EMBL/GenBank/DDBJ databases">
        <title>Complete sequence of plasmid pNL2 of Novosphingobium aromaticivorans DSM 12444.</title>
        <authorList>
            <consortium name="US DOE Joint Genome Institute"/>
            <person name="Copeland A."/>
            <person name="Lucas S."/>
            <person name="Lapidus A."/>
            <person name="Barry K."/>
            <person name="Detter J.C."/>
            <person name="Glavina del Rio T."/>
            <person name="Hammon N."/>
            <person name="Israni S."/>
            <person name="Dalin E."/>
            <person name="Tice H."/>
            <person name="Pitluck S."/>
            <person name="Chertkov O."/>
            <person name="Han C."/>
            <person name="Thomson S."/>
            <person name="Schmutz J."/>
            <person name="Larimer F."/>
            <person name="Land M."/>
            <person name="Kyrpides N."/>
            <person name="Ivanova N."/>
            <person name="Fredrickson J."/>
            <person name="Romine M.F."/>
            <person name="Richardson P."/>
        </authorList>
    </citation>
    <scope>NUCLEOTIDE SEQUENCE [LARGE SCALE GENOMIC DNA]</scope>
    <source>
        <strain evidence="4">ATCC 700278 / DSM 12444 / CCUG 56034 / CIP 105152 / NBRC 16084 / F199</strain>
        <plasmid evidence="3 4">pNL2</plasmid>
    </source>
</reference>
<feature type="signal peptide" evidence="2">
    <location>
        <begin position="1"/>
        <end position="26"/>
    </location>
</feature>
<evidence type="ECO:0000313" key="4">
    <source>
        <dbReference type="Proteomes" id="UP000009134"/>
    </source>
</evidence>
<keyword evidence="2" id="KW-0732">Signal</keyword>
<geneLocation type="plasmid" evidence="3 4">
    <name>pNL2</name>
</geneLocation>
<protein>
    <submittedName>
        <fullName evidence="3">Uncharacterized protein</fullName>
    </submittedName>
</protein>